<feature type="transmembrane region" description="Helical" evidence="1">
    <location>
        <begin position="39"/>
        <end position="59"/>
    </location>
</feature>
<keyword evidence="1" id="KW-0812">Transmembrane</keyword>
<keyword evidence="1" id="KW-0472">Membrane</keyword>
<protein>
    <submittedName>
        <fullName evidence="2">Uncharacterized protein</fullName>
    </submittedName>
</protein>
<proteinExistence type="predicted"/>
<comment type="caution">
    <text evidence="2">The sequence shown here is derived from an EMBL/GenBank/DDBJ whole genome shotgun (WGS) entry which is preliminary data.</text>
</comment>
<evidence type="ECO:0000313" key="3">
    <source>
        <dbReference type="Proteomes" id="UP000051913"/>
    </source>
</evidence>
<dbReference type="EMBL" id="LLXX01000023">
    <property type="protein sequence ID" value="KRR12964.1"/>
    <property type="molecule type" value="Genomic_DNA"/>
</dbReference>
<reference evidence="2 3" key="1">
    <citation type="submission" date="2014-03" db="EMBL/GenBank/DDBJ databases">
        <title>Bradyrhizobium valentinum sp. nov., isolated from effective nodules of Lupinus mariae-josephae, a lupine endemic of basic-lime soils in Eastern Spain.</title>
        <authorList>
            <person name="Duran D."/>
            <person name="Rey L."/>
            <person name="Navarro A."/>
            <person name="Busquets A."/>
            <person name="Imperial J."/>
            <person name="Ruiz-Argueso T."/>
        </authorList>
    </citation>
    <scope>NUCLEOTIDE SEQUENCE [LARGE SCALE GENOMIC DNA]</scope>
    <source>
        <strain evidence="2 3">LmjM3</strain>
    </source>
</reference>
<organism evidence="2 3">
    <name type="scientific">Bradyrhizobium valentinum</name>
    <dbReference type="NCBI Taxonomy" id="1518501"/>
    <lineage>
        <taxon>Bacteria</taxon>
        <taxon>Pseudomonadati</taxon>
        <taxon>Pseudomonadota</taxon>
        <taxon>Alphaproteobacteria</taxon>
        <taxon>Hyphomicrobiales</taxon>
        <taxon>Nitrobacteraceae</taxon>
        <taxon>Bradyrhizobium</taxon>
    </lineage>
</organism>
<dbReference type="Proteomes" id="UP000051913">
    <property type="component" value="Unassembled WGS sequence"/>
</dbReference>
<dbReference type="AlphaFoldDB" id="A0A0R3LY97"/>
<gene>
    <name evidence="2" type="ORF">CP49_31585</name>
</gene>
<dbReference type="RefSeq" id="WP_057848753.1">
    <property type="nucleotide sequence ID" value="NZ_LLXX01000023.1"/>
</dbReference>
<name>A0A0R3LY97_9BRAD</name>
<evidence type="ECO:0000313" key="2">
    <source>
        <dbReference type="EMBL" id="KRR12964.1"/>
    </source>
</evidence>
<keyword evidence="3" id="KW-1185">Reference proteome</keyword>
<keyword evidence="1" id="KW-1133">Transmembrane helix</keyword>
<sequence length="126" mass="14096">MKVEKHFATLVLCLVVLWTSRFALYSCGALGDHRVEAASSWLATAAAGGFLTLFMYPLAYDVVSFLTYRLGWEASFDHLEIYPGDPPAPNARPVSLKTKLLLFYPLDLAAVIFFLLPWWTKVAYCG</sequence>
<accession>A0A0R3LY97</accession>
<dbReference type="OrthoDB" id="8238667at2"/>
<dbReference type="STRING" id="1518501.CQ10_12380"/>
<evidence type="ECO:0000256" key="1">
    <source>
        <dbReference type="SAM" id="Phobius"/>
    </source>
</evidence>
<feature type="transmembrane region" description="Helical" evidence="1">
    <location>
        <begin position="100"/>
        <end position="119"/>
    </location>
</feature>